<proteinExistence type="predicted"/>
<organism evidence="3 4">
    <name type="scientific">Pleurodeles waltl</name>
    <name type="common">Iberian ribbed newt</name>
    <dbReference type="NCBI Taxonomy" id="8319"/>
    <lineage>
        <taxon>Eukaryota</taxon>
        <taxon>Metazoa</taxon>
        <taxon>Chordata</taxon>
        <taxon>Craniata</taxon>
        <taxon>Vertebrata</taxon>
        <taxon>Euteleostomi</taxon>
        <taxon>Amphibia</taxon>
        <taxon>Batrachia</taxon>
        <taxon>Caudata</taxon>
        <taxon>Salamandroidea</taxon>
        <taxon>Salamandridae</taxon>
        <taxon>Pleurodelinae</taxon>
        <taxon>Pleurodeles</taxon>
    </lineage>
</organism>
<comment type="caution">
    <text evidence="3">The sequence shown here is derived from an EMBL/GenBank/DDBJ whole genome shotgun (WGS) entry which is preliminary data.</text>
</comment>
<evidence type="ECO:0000256" key="1">
    <source>
        <dbReference type="SAM" id="Coils"/>
    </source>
</evidence>
<dbReference type="AlphaFoldDB" id="A0AAV7TF79"/>
<gene>
    <name evidence="3" type="ORF">NDU88_006303</name>
</gene>
<name>A0AAV7TF79_PLEWA</name>
<feature type="compositionally biased region" description="Low complexity" evidence="2">
    <location>
        <begin position="100"/>
        <end position="123"/>
    </location>
</feature>
<dbReference type="EMBL" id="JANPWB010000007">
    <property type="protein sequence ID" value="KAJ1174482.1"/>
    <property type="molecule type" value="Genomic_DNA"/>
</dbReference>
<dbReference type="Proteomes" id="UP001066276">
    <property type="component" value="Chromosome 4_1"/>
</dbReference>
<evidence type="ECO:0000313" key="4">
    <source>
        <dbReference type="Proteomes" id="UP001066276"/>
    </source>
</evidence>
<protein>
    <submittedName>
        <fullName evidence="3">Uncharacterized protein</fullName>
    </submittedName>
</protein>
<accession>A0AAV7TF79</accession>
<evidence type="ECO:0000313" key="3">
    <source>
        <dbReference type="EMBL" id="KAJ1174482.1"/>
    </source>
</evidence>
<keyword evidence="1" id="KW-0175">Coiled coil</keyword>
<feature type="coiled-coil region" evidence="1">
    <location>
        <begin position="6"/>
        <end position="33"/>
    </location>
</feature>
<evidence type="ECO:0000256" key="2">
    <source>
        <dbReference type="SAM" id="MobiDB-lite"/>
    </source>
</evidence>
<feature type="region of interest" description="Disordered" evidence="2">
    <location>
        <begin position="98"/>
        <end position="136"/>
    </location>
</feature>
<reference evidence="3" key="1">
    <citation type="journal article" date="2022" name="bioRxiv">
        <title>Sequencing and chromosome-scale assembly of the giantPleurodeles waltlgenome.</title>
        <authorList>
            <person name="Brown T."/>
            <person name="Elewa A."/>
            <person name="Iarovenko S."/>
            <person name="Subramanian E."/>
            <person name="Araus A.J."/>
            <person name="Petzold A."/>
            <person name="Susuki M."/>
            <person name="Suzuki K.-i.T."/>
            <person name="Hayashi T."/>
            <person name="Toyoda A."/>
            <person name="Oliveira C."/>
            <person name="Osipova E."/>
            <person name="Leigh N.D."/>
            <person name="Simon A."/>
            <person name="Yun M.H."/>
        </authorList>
    </citation>
    <scope>NUCLEOTIDE SEQUENCE</scope>
    <source>
        <strain evidence="3">20211129_DDA</strain>
        <tissue evidence="3">Liver</tissue>
    </source>
</reference>
<sequence>MMRILIKHSEKKTSKLQAEVDKLEKSIDDMNLKDAIKRNNEILDKVMDEDQISLHDKKLRKIKRDQIDHREGRIYMFAWKYVNLKTAVASKRTRIETLDTDSASSSSVGSFESTTSSAASTSAPPVHNPSPFFSGDGKVKIRKQICTKRKSGKTKRGGLKADVKAGLGLLPLPTGTDMADPLLYGVSGY</sequence>
<keyword evidence="4" id="KW-1185">Reference proteome</keyword>